<dbReference type="Pfam" id="PF00190">
    <property type="entry name" value="Cupin_1"/>
    <property type="match status" value="1"/>
</dbReference>
<reference evidence="3 4" key="1">
    <citation type="submission" date="2024-06" db="EMBL/GenBank/DDBJ databases">
        <authorList>
            <person name="Kraege A."/>
            <person name="Thomma B."/>
        </authorList>
    </citation>
    <scope>NUCLEOTIDE SEQUENCE [LARGE SCALE GENOMIC DNA]</scope>
</reference>
<dbReference type="Proteomes" id="UP001497392">
    <property type="component" value="Unassembled WGS sequence"/>
</dbReference>
<evidence type="ECO:0000256" key="1">
    <source>
        <dbReference type="ARBA" id="ARBA00022723"/>
    </source>
</evidence>
<feature type="domain" description="Cupin type-1" evidence="2">
    <location>
        <begin position="121"/>
        <end position="263"/>
    </location>
</feature>
<dbReference type="InterPro" id="IPR011051">
    <property type="entry name" value="RmlC_Cupin_sf"/>
</dbReference>
<proteinExistence type="predicted"/>
<dbReference type="EMBL" id="CAXHTA020000021">
    <property type="protein sequence ID" value="CAL5229797.1"/>
    <property type="molecule type" value="Genomic_DNA"/>
</dbReference>
<dbReference type="Gene3D" id="2.60.120.10">
    <property type="entry name" value="Jelly Rolls"/>
    <property type="match status" value="2"/>
</dbReference>
<evidence type="ECO:0000313" key="3">
    <source>
        <dbReference type="EMBL" id="CAL5229797.1"/>
    </source>
</evidence>
<dbReference type="SMART" id="SM00835">
    <property type="entry name" value="Cupin_1"/>
    <property type="match status" value="1"/>
</dbReference>
<dbReference type="PANTHER" id="PTHR35848">
    <property type="entry name" value="OXALATE-BINDING PROTEIN"/>
    <property type="match status" value="1"/>
</dbReference>
<keyword evidence="1" id="KW-0479">Metal-binding</keyword>
<dbReference type="InterPro" id="IPR006045">
    <property type="entry name" value="Cupin_1"/>
</dbReference>
<dbReference type="PANTHER" id="PTHR35848:SF9">
    <property type="entry name" value="SLL1358 PROTEIN"/>
    <property type="match status" value="1"/>
</dbReference>
<keyword evidence="4" id="KW-1185">Reference proteome</keyword>
<comment type="caution">
    <text evidence="3">The sequence shown here is derived from an EMBL/GenBank/DDBJ whole genome shotgun (WGS) entry which is preliminary data.</text>
</comment>
<dbReference type="InterPro" id="IPR051610">
    <property type="entry name" value="GPI/OXD"/>
</dbReference>
<organism evidence="3 4">
    <name type="scientific">Coccomyxa viridis</name>
    <dbReference type="NCBI Taxonomy" id="1274662"/>
    <lineage>
        <taxon>Eukaryota</taxon>
        <taxon>Viridiplantae</taxon>
        <taxon>Chlorophyta</taxon>
        <taxon>core chlorophytes</taxon>
        <taxon>Trebouxiophyceae</taxon>
        <taxon>Trebouxiophyceae incertae sedis</taxon>
        <taxon>Coccomyxaceae</taxon>
        <taxon>Coccomyxa</taxon>
    </lineage>
</organism>
<evidence type="ECO:0000313" key="4">
    <source>
        <dbReference type="Proteomes" id="UP001497392"/>
    </source>
</evidence>
<sequence length="293" mass="31688">MEEGMTHPAETWDFGEGDIWYFRPNEGHMVQGLAPSGCTYLAGYNSGTFYDPDSPSLGAWLEALPADIKAEGLGVAHLQQKTAHRVLGFITQGPEPTADLDSFRASVMKPPQPAVKLTHRYQLSQQAPKAESEGGSVIVGDKTMFPISEHMSGALVRLRPGGMRQLHWHTNLDEWQYVINGTLQAGVFNYTGHYEESILHAGDAGFAPVSSAHYFKNVGDEDCFVVLMFNDGQFTNIDATALVGNMPAEALAADLGIPEEVALALDPTIPTVAPPLKPSPHCKHECASGQAEE</sequence>
<name>A0ABP1GCI2_9CHLO</name>
<protein>
    <submittedName>
        <fullName evidence="3">G13191 protein</fullName>
    </submittedName>
</protein>
<dbReference type="SUPFAM" id="SSF51182">
    <property type="entry name" value="RmlC-like cupins"/>
    <property type="match status" value="2"/>
</dbReference>
<dbReference type="InterPro" id="IPR014710">
    <property type="entry name" value="RmlC-like_jellyroll"/>
</dbReference>
<gene>
    <name evidence="3" type="primary">g13191</name>
    <name evidence="3" type="ORF">VP750_LOCUS11703</name>
</gene>
<evidence type="ECO:0000259" key="2">
    <source>
        <dbReference type="SMART" id="SM00835"/>
    </source>
</evidence>
<accession>A0ABP1GCI2</accession>